<comment type="caution">
    <text evidence="1">The sequence shown here is derived from an EMBL/GenBank/DDBJ whole genome shotgun (WGS) entry which is preliminary data.</text>
</comment>
<keyword evidence="2" id="KW-1185">Reference proteome</keyword>
<dbReference type="EMBL" id="VSRR010128309">
    <property type="protein sequence ID" value="MPD01721.1"/>
    <property type="molecule type" value="Genomic_DNA"/>
</dbReference>
<protein>
    <submittedName>
        <fullName evidence="1">Uncharacterized protein</fullName>
    </submittedName>
</protein>
<name>A0A5B7JXV7_PORTR</name>
<organism evidence="1 2">
    <name type="scientific">Portunus trituberculatus</name>
    <name type="common">Swimming crab</name>
    <name type="synonym">Neptunus trituberculatus</name>
    <dbReference type="NCBI Taxonomy" id="210409"/>
    <lineage>
        <taxon>Eukaryota</taxon>
        <taxon>Metazoa</taxon>
        <taxon>Ecdysozoa</taxon>
        <taxon>Arthropoda</taxon>
        <taxon>Crustacea</taxon>
        <taxon>Multicrustacea</taxon>
        <taxon>Malacostraca</taxon>
        <taxon>Eumalacostraca</taxon>
        <taxon>Eucarida</taxon>
        <taxon>Decapoda</taxon>
        <taxon>Pleocyemata</taxon>
        <taxon>Brachyura</taxon>
        <taxon>Eubrachyura</taxon>
        <taxon>Portunoidea</taxon>
        <taxon>Portunidae</taxon>
        <taxon>Portuninae</taxon>
        <taxon>Portunus</taxon>
    </lineage>
</organism>
<accession>A0A5B7JXV7</accession>
<gene>
    <name evidence="1" type="ORF">E2C01_097261</name>
</gene>
<proteinExistence type="predicted"/>
<reference evidence="1 2" key="1">
    <citation type="submission" date="2019-05" db="EMBL/GenBank/DDBJ databases">
        <title>Another draft genome of Portunus trituberculatus and its Hox gene families provides insights of decapod evolution.</title>
        <authorList>
            <person name="Jeong J.-H."/>
            <person name="Song I."/>
            <person name="Kim S."/>
            <person name="Choi T."/>
            <person name="Kim D."/>
            <person name="Ryu S."/>
            <person name="Kim W."/>
        </authorList>
    </citation>
    <scope>NUCLEOTIDE SEQUENCE [LARGE SCALE GENOMIC DNA]</scope>
    <source>
        <tissue evidence="1">Muscle</tissue>
    </source>
</reference>
<evidence type="ECO:0000313" key="2">
    <source>
        <dbReference type="Proteomes" id="UP000324222"/>
    </source>
</evidence>
<dbReference type="AlphaFoldDB" id="A0A5B7JXV7"/>
<dbReference type="Proteomes" id="UP000324222">
    <property type="component" value="Unassembled WGS sequence"/>
</dbReference>
<sequence>MPQHATEASGTATLDQLPAQWSVVPLHHCQHSHASPILGKPLFSHRHYLRKAIEQIHIIYYELSGVVVRQVMFQGPI</sequence>
<evidence type="ECO:0000313" key="1">
    <source>
        <dbReference type="EMBL" id="MPD01721.1"/>
    </source>
</evidence>